<comment type="caution">
    <text evidence="6">The sequence shown here is derived from an EMBL/GenBank/DDBJ whole genome shotgun (WGS) entry which is preliminary data.</text>
</comment>
<evidence type="ECO:0000313" key="7">
    <source>
        <dbReference type="Proteomes" id="UP001165283"/>
    </source>
</evidence>
<proteinExistence type="inferred from homology"/>
<keyword evidence="2 3" id="KW-0378">Hydrolase</keyword>
<dbReference type="PROSITE" id="PS51257">
    <property type="entry name" value="PROKAR_LIPOPROTEIN"/>
    <property type="match status" value="1"/>
</dbReference>
<dbReference type="SUPFAM" id="SSF53474">
    <property type="entry name" value="alpha/beta-Hydrolases"/>
    <property type="match status" value="1"/>
</dbReference>
<keyword evidence="7" id="KW-1185">Reference proteome</keyword>
<dbReference type="InterPro" id="IPR029058">
    <property type="entry name" value="AB_hydrolase_fold"/>
</dbReference>
<dbReference type="PROSITE" id="PS00122">
    <property type="entry name" value="CARBOXYLESTERASE_B_1"/>
    <property type="match status" value="1"/>
</dbReference>
<feature type="domain" description="Carboxylesterase type B" evidence="5">
    <location>
        <begin position="47"/>
        <end position="523"/>
    </location>
</feature>
<feature type="signal peptide" evidence="3">
    <location>
        <begin position="1"/>
        <end position="35"/>
    </location>
</feature>
<evidence type="ECO:0000256" key="4">
    <source>
        <dbReference type="SAM" id="MobiDB-lite"/>
    </source>
</evidence>
<dbReference type="Pfam" id="PF00135">
    <property type="entry name" value="COesterase"/>
    <property type="match status" value="1"/>
</dbReference>
<evidence type="ECO:0000256" key="1">
    <source>
        <dbReference type="ARBA" id="ARBA00005964"/>
    </source>
</evidence>
<dbReference type="EMBL" id="JAGSOV010000113">
    <property type="protein sequence ID" value="MCO1661165.1"/>
    <property type="molecule type" value="Genomic_DNA"/>
</dbReference>
<evidence type="ECO:0000259" key="5">
    <source>
        <dbReference type="Pfam" id="PF00135"/>
    </source>
</evidence>
<dbReference type="EC" id="3.1.1.-" evidence="3"/>
<accession>A0ABT1ADL3</accession>
<dbReference type="Gene3D" id="3.40.50.1820">
    <property type="entry name" value="alpha/beta hydrolase"/>
    <property type="match status" value="1"/>
</dbReference>
<evidence type="ECO:0000313" key="6">
    <source>
        <dbReference type="EMBL" id="MCO1661165.1"/>
    </source>
</evidence>
<evidence type="ECO:0000256" key="3">
    <source>
        <dbReference type="RuleBase" id="RU361235"/>
    </source>
</evidence>
<dbReference type="PANTHER" id="PTHR11559">
    <property type="entry name" value="CARBOXYLESTERASE"/>
    <property type="match status" value="1"/>
</dbReference>
<organism evidence="6 7">
    <name type="scientific">Pseudonocardia humida</name>
    <dbReference type="NCBI Taxonomy" id="2800819"/>
    <lineage>
        <taxon>Bacteria</taxon>
        <taxon>Bacillati</taxon>
        <taxon>Actinomycetota</taxon>
        <taxon>Actinomycetes</taxon>
        <taxon>Pseudonocardiales</taxon>
        <taxon>Pseudonocardiaceae</taxon>
        <taxon>Pseudonocardia</taxon>
    </lineage>
</organism>
<comment type="similarity">
    <text evidence="1 3">Belongs to the type-B carboxylesterase/lipase family.</text>
</comment>
<feature type="region of interest" description="Disordered" evidence="4">
    <location>
        <begin position="80"/>
        <end position="101"/>
    </location>
</feature>
<name>A0ABT1ADL3_9PSEU</name>
<gene>
    <name evidence="6" type="ORF">KDL28_39580</name>
</gene>
<dbReference type="InterPro" id="IPR050309">
    <property type="entry name" value="Type-B_Carboxylest/Lipase"/>
</dbReference>
<dbReference type="InterPro" id="IPR019826">
    <property type="entry name" value="Carboxylesterase_B_AS"/>
</dbReference>
<evidence type="ECO:0000256" key="2">
    <source>
        <dbReference type="ARBA" id="ARBA00022801"/>
    </source>
</evidence>
<dbReference type="RefSeq" id="WP_252446671.1">
    <property type="nucleotide sequence ID" value="NZ_JAGSOV010000113.1"/>
</dbReference>
<protein>
    <recommendedName>
        <fullName evidence="3">Carboxylic ester hydrolase</fullName>
        <ecNumber evidence="3">3.1.1.-</ecNumber>
    </recommendedName>
</protein>
<keyword evidence="3" id="KW-0732">Signal</keyword>
<dbReference type="InterPro" id="IPR002018">
    <property type="entry name" value="CarbesteraseB"/>
</dbReference>
<dbReference type="Proteomes" id="UP001165283">
    <property type="component" value="Unassembled WGS sequence"/>
</dbReference>
<sequence length="545" mass="55760">MPRHGSSRAVPLPAVLTAVLTAALSAALVACSSGAPPGGAPPGPADDAVVVTAGGAVRGTTTAEHRRFTAIPYAAAPVGERRWRSPEPPAPWTGTRDATVPSTPCPQTWGPNPDGTPQVTGAEDCLQLTVDTPRRAAAPRPVMVFLHGGRSSGQGGLYDPRRIVTGGDVVVVTVNSRLGALGALAHPALDDPAVGNFGLADQQAALRWVRDNIAAFGGDPGNVTLWGESAGGFDTCAHLASPSARGLFAKAIVQSASCANPVVARDTAEQRAAAVAAELGCPDPATAPQCLRALPVEALVGLREADVTTTVFAAVADAPWWPVAGTPLLPVQPGDALRDGTFADVPLIHGATRDEMRSRVAAAYDLQGAPVTAERYPAILADLFGPEAARAAVERYPLAAFSSPSLALATALGDQGGMVGSCAQVPVHAAAAAGEPVFGYEFAEPVADVAGTVPLGAHHGADVRYFFDSTQPGRPPAQRTPQQQRLADRLIGWWTTFARTGSPGPDWPPVPDGGVLSITAAGTAPVDLAVAHHCDLWQRVAPPTG</sequence>
<feature type="chain" id="PRO_5044983259" description="Carboxylic ester hydrolase" evidence="3">
    <location>
        <begin position="36"/>
        <end position="545"/>
    </location>
</feature>
<reference evidence="6" key="1">
    <citation type="submission" date="2021-04" db="EMBL/GenBank/DDBJ databases">
        <title>Pseudonocardia sp. nov., isolated from sandy soil of mangrove forest.</title>
        <authorList>
            <person name="Zan Z."/>
            <person name="Huang R."/>
            <person name="Liu W."/>
        </authorList>
    </citation>
    <scope>NUCLEOTIDE SEQUENCE</scope>
    <source>
        <strain evidence="6">S2-4</strain>
    </source>
</reference>